<dbReference type="NCBIfam" id="TIGR01528">
    <property type="entry name" value="NMN_trans_PnuC"/>
    <property type="match status" value="1"/>
</dbReference>
<feature type="transmembrane region" description="Helical" evidence="8">
    <location>
        <begin position="145"/>
        <end position="163"/>
    </location>
</feature>
<feature type="transmembrane region" description="Helical" evidence="8">
    <location>
        <begin position="30"/>
        <end position="47"/>
    </location>
</feature>
<dbReference type="EMBL" id="FOXU01000010">
    <property type="protein sequence ID" value="SFQ74498.1"/>
    <property type="molecule type" value="Genomic_DNA"/>
</dbReference>
<dbReference type="Proteomes" id="UP000198734">
    <property type="component" value="Unassembled WGS sequence"/>
</dbReference>
<keyword evidence="6 8" id="KW-1133">Transmembrane helix</keyword>
<evidence type="ECO:0000256" key="2">
    <source>
        <dbReference type="ARBA" id="ARBA00006669"/>
    </source>
</evidence>
<dbReference type="RefSeq" id="WP_093538413.1">
    <property type="nucleotide sequence ID" value="NZ_FOXU01000010.1"/>
</dbReference>
<dbReference type="GO" id="GO:0005886">
    <property type="term" value="C:plasma membrane"/>
    <property type="evidence" value="ECO:0007669"/>
    <property type="project" value="UniProtKB-SubCell"/>
</dbReference>
<dbReference type="GO" id="GO:0034257">
    <property type="term" value="F:nicotinamide riboside transmembrane transporter activity"/>
    <property type="evidence" value="ECO:0007669"/>
    <property type="project" value="InterPro"/>
</dbReference>
<protein>
    <submittedName>
        <fullName evidence="9">Nicotinamide mononucleotide transporter</fullName>
    </submittedName>
</protein>
<gene>
    <name evidence="9" type="ORF">SAMN05421670_0057</name>
</gene>
<evidence type="ECO:0000256" key="5">
    <source>
        <dbReference type="ARBA" id="ARBA00022692"/>
    </source>
</evidence>
<dbReference type="PANTHER" id="PTHR36122:SF2">
    <property type="entry name" value="NICOTINAMIDE RIBOSIDE TRANSPORTER PNUC"/>
    <property type="match status" value="1"/>
</dbReference>
<feature type="transmembrane region" description="Helical" evidence="8">
    <location>
        <begin position="7"/>
        <end position="24"/>
    </location>
</feature>
<reference evidence="10" key="1">
    <citation type="submission" date="2016-10" db="EMBL/GenBank/DDBJ databases">
        <authorList>
            <person name="Varghese N."/>
            <person name="Submissions S."/>
        </authorList>
    </citation>
    <scope>NUCLEOTIDE SEQUENCE [LARGE SCALE GENOMIC DNA]</scope>
    <source>
        <strain evidence="10">DSM 11706</strain>
    </source>
</reference>
<keyword evidence="10" id="KW-1185">Reference proteome</keyword>
<comment type="subcellular location">
    <subcellularLocation>
        <location evidence="1">Cell membrane</location>
        <topology evidence="1">Multi-pass membrane protein</topology>
    </subcellularLocation>
</comment>
<comment type="similarity">
    <text evidence="2">Belongs to the nicotinamide ribonucleoside (NR) uptake permease (TC 4.B.1) family.</text>
</comment>
<keyword evidence="5 8" id="KW-0812">Transmembrane</keyword>
<evidence type="ECO:0000256" key="3">
    <source>
        <dbReference type="ARBA" id="ARBA00022448"/>
    </source>
</evidence>
<accession>A0A1I6B0L3</accession>
<evidence type="ECO:0000256" key="1">
    <source>
        <dbReference type="ARBA" id="ARBA00004651"/>
    </source>
</evidence>
<feature type="transmembrane region" description="Helical" evidence="8">
    <location>
        <begin position="117"/>
        <end position="139"/>
    </location>
</feature>
<evidence type="ECO:0000256" key="6">
    <source>
        <dbReference type="ARBA" id="ARBA00022989"/>
    </source>
</evidence>
<dbReference type="PANTHER" id="PTHR36122">
    <property type="entry name" value="NICOTINAMIDE RIBOSIDE TRANSPORTER PNUC"/>
    <property type="match status" value="1"/>
</dbReference>
<organism evidence="9 10">
    <name type="scientific">Psychrobacillus psychrotolerans</name>
    <dbReference type="NCBI Taxonomy" id="126156"/>
    <lineage>
        <taxon>Bacteria</taxon>
        <taxon>Bacillati</taxon>
        <taxon>Bacillota</taxon>
        <taxon>Bacilli</taxon>
        <taxon>Bacillales</taxon>
        <taxon>Bacillaceae</taxon>
        <taxon>Psychrobacillus</taxon>
    </lineage>
</organism>
<dbReference type="STRING" id="126156.SAMN05421670_0057"/>
<feature type="transmembrane region" description="Helical" evidence="8">
    <location>
        <begin position="77"/>
        <end position="96"/>
    </location>
</feature>
<feature type="transmembrane region" description="Helical" evidence="8">
    <location>
        <begin position="196"/>
        <end position="214"/>
    </location>
</feature>
<evidence type="ECO:0000256" key="4">
    <source>
        <dbReference type="ARBA" id="ARBA00022475"/>
    </source>
</evidence>
<name>A0A1I6B0L3_9BACI</name>
<evidence type="ECO:0000256" key="8">
    <source>
        <dbReference type="SAM" id="Phobius"/>
    </source>
</evidence>
<dbReference type="OrthoDB" id="9791248at2"/>
<evidence type="ECO:0000313" key="9">
    <source>
        <dbReference type="EMBL" id="SFQ74498.1"/>
    </source>
</evidence>
<sequence length="240" mass="27205">MKNWTKFELGWLGVFTLVNIYLFFAWGDSLLGLISSLTGMLCVVLVAKGKISNYYFGIVQTGTYAYISYTYGLYGEAMLNGLFYFPLQFVGIYLWNKNKVDQSTTGEDVKVKTLTKIQWMQLIVIAVITSVLYAYFLHLIGGQQVRIDSVAVVLSIIAQILMIKRYAEQWVLWIVVNGLSIVLWAITLLQSGGNDWSMLVMWTAFLVNSIYGYVNWIKMSKEQDDVGGLMESESKLILEG</sequence>
<dbReference type="Pfam" id="PF04973">
    <property type="entry name" value="NMN_transporter"/>
    <property type="match status" value="1"/>
</dbReference>
<evidence type="ECO:0000313" key="10">
    <source>
        <dbReference type="Proteomes" id="UP000198734"/>
    </source>
</evidence>
<keyword evidence="7 8" id="KW-0472">Membrane</keyword>
<keyword evidence="4" id="KW-1003">Cell membrane</keyword>
<proteinExistence type="inferred from homology"/>
<feature type="transmembrane region" description="Helical" evidence="8">
    <location>
        <begin position="170"/>
        <end position="190"/>
    </location>
</feature>
<feature type="transmembrane region" description="Helical" evidence="8">
    <location>
        <begin position="54"/>
        <end position="71"/>
    </location>
</feature>
<evidence type="ECO:0000256" key="7">
    <source>
        <dbReference type="ARBA" id="ARBA00023136"/>
    </source>
</evidence>
<dbReference type="InterPro" id="IPR006419">
    <property type="entry name" value="NMN_transpt_PnuC"/>
</dbReference>
<dbReference type="AlphaFoldDB" id="A0A1I6B0L3"/>
<keyword evidence="3" id="KW-0813">Transport</keyword>